<sequence length="109" mass="11924">MVSGLSVAGEADVLNVTITRSGNHQYDFSVTVRHDDSGWEHYASKWEIVDPAGNLLATRTLLHPHVGEQPFTRSLRSVAIPAGITTVKVRAYDSVHQYGGTEIRVALPQ</sequence>
<evidence type="ECO:0000313" key="1">
    <source>
        <dbReference type="EMBL" id="UTW05324.1"/>
    </source>
</evidence>
<dbReference type="EMBL" id="CP073344">
    <property type="protein sequence ID" value="UTW05324.1"/>
    <property type="molecule type" value="Genomic_DNA"/>
</dbReference>
<protein>
    <submittedName>
        <fullName evidence="1">Uncharacterized protein</fullName>
    </submittedName>
</protein>
<evidence type="ECO:0000313" key="2">
    <source>
        <dbReference type="Proteomes" id="UP001059950"/>
    </source>
</evidence>
<name>A0ABY5GZW1_9GAMM</name>
<proteinExistence type="predicted"/>
<keyword evidence="2" id="KW-1185">Reference proteome</keyword>
<gene>
    <name evidence="1" type="ORF">KDX31_06935</name>
</gene>
<reference evidence="1" key="1">
    <citation type="submission" date="2021-04" db="EMBL/GenBank/DDBJ databases">
        <title>Oceanospirillales bacteria with DddD are important DMSP degraders in coastal seawater.</title>
        <authorList>
            <person name="Liu J."/>
        </authorList>
    </citation>
    <scope>NUCLEOTIDE SEQUENCE</scope>
    <source>
        <strain evidence="1">GY6</strain>
    </source>
</reference>
<accession>A0ABY5GZW1</accession>
<organism evidence="1 2">
    <name type="scientific">Amphritea atlantica</name>
    <dbReference type="NCBI Taxonomy" id="355243"/>
    <lineage>
        <taxon>Bacteria</taxon>
        <taxon>Pseudomonadati</taxon>
        <taxon>Pseudomonadota</taxon>
        <taxon>Gammaproteobacteria</taxon>
        <taxon>Oceanospirillales</taxon>
        <taxon>Oceanospirillaceae</taxon>
        <taxon>Amphritea</taxon>
    </lineage>
</organism>
<dbReference type="Proteomes" id="UP001059950">
    <property type="component" value="Chromosome"/>
</dbReference>